<feature type="transmembrane region" description="Helical" evidence="1">
    <location>
        <begin position="6"/>
        <end position="29"/>
    </location>
</feature>
<keyword evidence="1" id="KW-0472">Membrane</keyword>
<reference evidence="2" key="1">
    <citation type="submission" date="2024-07" db="EMBL/GenBank/DDBJ databases">
        <authorList>
            <person name="Li G."/>
        </authorList>
    </citation>
    <scope>NUCLEOTIDE SEQUENCE</scope>
    <source>
        <strain evidence="2">CP1998</strain>
    </source>
</reference>
<dbReference type="AlphaFoldDB" id="A0AB39LBD6"/>
<organism evidence="2">
    <name type="scientific">Streptococcus sp. CP1998</name>
    <dbReference type="NCBI Taxonomy" id="3238303"/>
    <lineage>
        <taxon>Bacteria</taxon>
        <taxon>Bacillati</taxon>
        <taxon>Bacillota</taxon>
        <taxon>Bacilli</taxon>
        <taxon>Lactobacillales</taxon>
        <taxon>Streptococcaceae</taxon>
        <taxon>Streptococcus</taxon>
    </lineage>
</organism>
<keyword evidence="1" id="KW-1133">Transmembrane helix</keyword>
<dbReference type="RefSeq" id="WP_182448465.1">
    <property type="nucleotide sequence ID" value="NZ_CP163380.1"/>
</dbReference>
<keyword evidence="1" id="KW-0812">Transmembrane</keyword>
<dbReference type="EMBL" id="CP163380">
    <property type="protein sequence ID" value="XDP49679.1"/>
    <property type="molecule type" value="Genomic_DNA"/>
</dbReference>
<feature type="transmembrane region" description="Helical" evidence="1">
    <location>
        <begin position="90"/>
        <end position="107"/>
    </location>
</feature>
<evidence type="ECO:0000313" key="2">
    <source>
        <dbReference type="EMBL" id="XDP49679.1"/>
    </source>
</evidence>
<protein>
    <submittedName>
        <fullName evidence="2">AzlD domain-containing protein</fullName>
    </submittedName>
</protein>
<name>A0AB39LBD6_9STRE</name>
<feature type="transmembrane region" description="Helical" evidence="1">
    <location>
        <begin position="41"/>
        <end position="59"/>
    </location>
</feature>
<accession>A0AB39LBD6</accession>
<sequence>MRMNNYIFMAILASALVTWIPRILPFLLVKYKGLPAPVTRFLKYLPISIIFALVLSSLVDGKIGSLPQFHWLDLVVTIPSLFVAFRYKNLMGTVLFGIVLIALLRLVF</sequence>
<evidence type="ECO:0000256" key="1">
    <source>
        <dbReference type="SAM" id="Phobius"/>
    </source>
</evidence>
<proteinExistence type="predicted"/>
<gene>
    <name evidence="2" type="ORF">AB4X21_08985</name>
</gene>
<dbReference type="InterPro" id="IPR008407">
    <property type="entry name" value="Brnchd-chn_aa_trnsp_AzlD"/>
</dbReference>
<dbReference type="Pfam" id="PF05437">
    <property type="entry name" value="AzlD"/>
    <property type="match status" value="1"/>
</dbReference>